<dbReference type="Pfam" id="PF10175">
    <property type="entry name" value="MPP6"/>
    <property type="match status" value="1"/>
</dbReference>
<keyword evidence="2" id="KW-1185">Reference proteome</keyword>
<evidence type="ECO:0000313" key="2">
    <source>
        <dbReference type="Proteomes" id="UP000694391"/>
    </source>
</evidence>
<sequence length="137" mass="16271">MKSLKNLLHMKFMQRALDSETKKQLEEEEKKIISEEHLYLDLPELKEKECFIKEKQIFLLREDLLCGRKSEDLILRLRMLQMNAKNKAEEVEGEAVELHVSDEEMARREETLVGTIGKKFAKKRDHVNYEEDENGHI</sequence>
<protein>
    <recommendedName>
        <fullName evidence="3">M-phase phosphoprotein 6</fullName>
    </recommendedName>
</protein>
<dbReference type="PANTHER" id="PTHR13582:SF0">
    <property type="entry name" value="M-PHASE PHOSPHOPROTEIN 6"/>
    <property type="match status" value="1"/>
</dbReference>
<dbReference type="Proteomes" id="UP000694391">
    <property type="component" value="Unplaced"/>
</dbReference>
<dbReference type="GO" id="GO:0000460">
    <property type="term" value="P:maturation of 5.8S rRNA"/>
    <property type="evidence" value="ECO:0007669"/>
    <property type="project" value="TreeGrafter"/>
</dbReference>
<proteinExistence type="predicted"/>
<evidence type="ECO:0008006" key="3">
    <source>
        <dbReference type="Google" id="ProtNLM"/>
    </source>
</evidence>
<reference evidence="1" key="2">
    <citation type="submission" date="2025-09" db="UniProtKB">
        <authorList>
            <consortium name="Ensembl"/>
        </authorList>
    </citation>
    <scope>IDENTIFICATION</scope>
</reference>
<organism evidence="1 2">
    <name type="scientific">Canis lupus dingo</name>
    <name type="common">dingo</name>
    <dbReference type="NCBI Taxonomy" id="286419"/>
    <lineage>
        <taxon>Eukaryota</taxon>
        <taxon>Metazoa</taxon>
        <taxon>Chordata</taxon>
        <taxon>Craniata</taxon>
        <taxon>Vertebrata</taxon>
        <taxon>Euteleostomi</taxon>
        <taxon>Mammalia</taxon>
        <taxon>Eutheria</taxon>
        <taxon>Laurasiatheria</taxon>
        <taxon>Carnivora</taxon>
        <taxon>Caniformia</taxon>
        <taxon>Canidae</taxon>
        <taxon>Canis</taxon>
    </lineage>
</organism>
<name>A0A8C0L428_CANLU</name>
<dbReference type="Ensembl" id="ENSCAFT00020028549.1">
    <property type="protein sequence ID" value="ENSCAFP00020024740.1"/>
    <property type="gene ID" value="ENSCAFG00020019456.1"/>
</dbReference>
<dbReference type="InterPro" id="IPR019324">
    <property type="entry name" value="MPP6"/>
</dbReference>
<accession>A0A8C0L428</accession>
<evidence type="ECO:0000313" key="1">
    <source>
        <dbReference type="Ensembl" id="ENSCAFP00020024740.1"/>
    </source>
</evidence>
<dbReference type="GeneTree" id="ENSGT00390000009212"/>
<dbReference type="AlphaFoldDB" id="A0A8C0L428"/>
<dbReference type="PANTHER" id="PTHR13582">
    <property type="entry name" value="M-PHASE PHOSPHOPROTEIN 6"/>
    <property type="match status" value="1"/>
</dbReference>
<reference evidence="1" key="1">
    <citation type="submission" date="2025-08" db="UniProtKB">
        <authorList>
            <consortium name="Ensembl"/>
        </authorList>
    </citation>
    <scope>IDENTIFICATION</scope>
</reference>